<reference evidence="2 3" key="1">
    <citation type="submission" date="2021-04" db="EMBL/GenBank/DDBJ databases">
        <authorList>
            <person name="Pira H."/>
            <person name="Risdian C."/>
            <person name="Wink J."/>
        </authorList>
    </citation>
    <scope>NUCLEOTIDE SEQUENCE [LARGE SCALE GENOMIC DNA]</scope>
    <source>
        <strain evidence="2 3">WH53</strain>
    </source>
</reference>
<keyword evidence="1" id="KW-0812">Transmembrane</keyword>
<sequence length="186" mass="20904">MAQNHPLSSEDKKHGRFWLGFLLAIPILAIILGSSYIAIAVRNADSLVVDDYYKEGLAIEKELKRDRHAQALGLTAKVYLDNAQKRVRITLSPDQDNMPRALTLSFISPTLPEEDATLPVQLNIDNEYEGFLPHEITGKRYIHLETPKAVDKQKHREGWRLIGGSYIDTTSITIALQPATMKIANE</sequence>
<dbReference type="RefSeq" id="WP_215817986.1">
    <property type="nucleotide sequence ID" value="NZ_JAGSOY010000003.1"/>
</dbReference>
<name>A0ABS5Z700_9GAMM</name>
<dbReference type="InterPro" id="IPR008620">
    <property type="entry name" value="FixH"/>
</dbReference>
<evidence type="ECO:0000256" key="1">
    <source>
        <dbReference type="SAM" id="Phobius"/>
    </source>
</evidence>
<dbReference type="Pfam" id="PF05751">
    <property type="entry name" value="FixH"/>
    <property type="match status" value="1"/>
</dbReference>
<feature type="transmembrane region" description="Helical" evidence="1">
    <location>
        <begin position="17"/>
        <end position="39"/>
    </location>
</feature>
<dbReference type="Proteomes" id="UP000690515">
    <property type="component" value="Unassembled WGS sequence"/>
</dbReference>
<protein>
    <submittedName>
        <fullName evidence="2">FixH family protein</fullName>
    </submittedName>
</protein>
<organism evidence="2 3">
    <name type="scientific">Zooshikella harenae</name>
    <dbReference type="NCBI Taxonomy" id="2827238"/>
    <lineage>
        <taxon>Bacteria</taxon>
        <taxon>Pseudomonadati</taxon>
        <taxon>Pseudomonadota</taxon>
        <taxon>Gammaproteobacteria</taxon>
        <taxon>Oceanospirillales</taxon>
        <taxon>Zooshikellaceae</taxon>
        <taxon>Zooshikella</taxon>
    </lineage>
</organism>
<keyword evidence="1" id="KW-0472">Membrane</keyword>
<dbReference type="EMBL" id="JAGSOY010000003">
    <property type="protein sequence ID" value="MBU2709819.1"/>
    <property type="molecule type" value="Genomic_DNA"/>
</dbReference>
<comment type="caution">
    <text evidence="2">The sequence shown here is derived from an EMBL/GenBank/DDBJ whole genome shotgun (WGS) entry which is preliminary data.</text>
</comment>
<proteinExistence type="predicted"/>
<evidence type="ECO:0000313" key="2">
    <source>
        <dbReference type="EMBL" id="MBU2709819.1"/>
    </source>
</evidence>
<accession>A0ABS5Z700</accession>
<evidence type="ECO:0000313" key="3">
    <source>
        <dbReference type="Proteomes" id="UP000690515"/>
    </source>
</evidence>
<gene>
    <name evidence="2" type="ORF">KCG35_01960</name>
</gene>
<keyword evidence="1" id="KW-1133">Transmembrane helix</keyword>
<keyword evidence="3" id="KW-1185">Reference proteome</keyword>